<dbReference type="InterPro" id="IPR002885">
    <property type="entry name" value="PPR_rpt"/>
</dbReference>
<dbReference type="GO" id="GO:0009451">
    <property type="term" value="P:RNA modification"/>
    <property type="evidence" value="ECO:0007669"/>
    <property type="project" value="InterPro"/>
</dbReference>
<protein>
    <recommendedName>
        <fullName evidence="3">DYW domain-containing protein</fullName>
    </recommendedName>
</protein>
<accession>A0AAD4TI71</accession>
<evidence type="ECO:0000259" key="3">
    <source>
        <dbReference type="Pfam" id="PF14432"/>
    </source>
</evidence>
<dbReference type="InterPro" id="IPR046960">
    <property type="entry name" value="PPR_At4g14850-like_plant"/>
</dbReference>
<dbReference type="GO" id="GO:0003723">
    <property type="term" value="F:RNA binding"/>
    <property type="evidence" value="ECO:0007669"/>
    <property type="project" value="InterPro"/>
</dbReference>
<feature type="repeat" description="PPR" evidence="2">
    <location>
        <begin position="758"/>
        <end position="792"/>
    </location>
</feature>
<dbReference type="FunFam" id="1.25.40.10:FF:000381">
    <property type="entry name" value="Pentatricopeptide repeat-containing protein"/>
    <property type="match status" value="2"/>
</dbReference>
<feature type="repeat" description="PPR" evidence="2">
    <location>
        <begin position="136"/>
        <end position="170"/>
    </location>
</feature>
<feature type="repeat" description="PPR" evidence="2">
    <location>
        <begin position="555"/>
        <end position="589"/>
    </location>
</feature>
<sequence length="1066" mass="119117">MIPKCRTSAYGLSHHIKIPSFSSLTDVIISPFSYTNCNQYFETPPSLLSSNFQIQNPLFKHNEIHKSYTNSETYEDLISRYEGSTNSKDAEKLKLQIIKNGYSSDFVLSNTLINIYAKSNDMVSAQKVFDEMPDRNEVTWNCMMSGYNKQKMSNRACLLFCSMLCSGIMPSHYGFGAVLRACQDSGPDGLKFGMQVHGFIMKTRNSLDVVVCNVLMTMYGSCSLDSVVCARRVFDEIPMKNSISCNSIISVYSRTGDVFSAFELFVAMQREDYGFKFFQPSEYTFGSLITDTYSSVSGFGLSLLEQIFSRILKSGFFSDLYVGSALVSGFTRYALLDDAKKIFEQMRERNAVSVNGLMVGLVKHKRGEDASDVFRETRDLVGRNSDSFVVLLSACAEFVLSVEGKRKGGEVHGYVLRNGLINSKVAIPNGLVNMYAKCGFIDDACKVFKLMEVKDEVSWNSIITGLDQNGRFEEAMKSFCRMRTGFLPSKFALISTLSSCASLRCILLGAQLHCEGIKLGLDLDVSVSNALLALYADSRYLVECRKLFALMPELDKISWNSMIGALADSELHLEAVECFLCMMRDGWDLNRVTFINLLTAVSSLAVLELNQQVHSLVLKCCVSDDDVVENALISCYGKCGRMDDCEKIFTKMSERRDEVSWNSMISGYIQNGHISKAMDLVSLMMQKGQSFDCFTSATVLSACASVAALGRGMEIHARGMKDFVTSDVVVGSALVDMYAKSGRVDYALRVFHLLPLKNKFSWNSMISGYARNGVGDKALELFMEMRRSGHKPDHVTFVGILSACSHAGFVEQGFKHFESMKNEYGLVPGMEHFSCMVDLLGRAGKLDMVEDFIKLMPVKPNALVWRTVLGACCRANGQRTDLGTKAAEKLLELEPQNAVNYVLLCNLHASGGRWEDVARTRSMMKRAAVRKEAGSSWVTMKDGVHVFVAGDKSHSNIDEIYAKLRDLTREMKDAGYVPQTKFAMYDLETETKEEILNHHSEKLAVAFVLLKTSGLPIRIMKNLRVCGDCHSAFQYISKIVERQIVLRDANRFHHFNDGKCSCGDYW</sequence>
<dbReference type="NCBIfam" id="TIGR00756">
    <property type="entry name" value="PPR"/>
    <property type="match status" value="5"/>
</dbReference>
<dbReference type="Pfam" id="PF20431">
    <property type="entry name" value="E_motif"/>
    <property type="match status" value="1"/>
</dbReference>
<evidence type="ECO:0000256" key="1">
    <source>
        <dbReference type="ARBA" id="ARBA00022737"/>
    </source>
</evidence>
<feature type="repeat" description="PPR" evidence="2">
    <location>
        <begin position="241"/>
        <end position="275"/>
    </location>
</feature>
<dbReference type="Pfam" id="PF20430">
    <property type="entry name" value="Eplus_motif"/>
    <property type="match status" value="1"/>
</dbReference>
<dbReference type="FunFam" id="1.25.40.10:FF:000366">
    <property type="entry name" value="Pentatricopeptide (PPR) repeat-containing protein"/>
    <property type="match status" value="1"/>
</dbReference>
<organism evidence="4 5">
    <name type="scientific">Papaver atlanticum</name>
    <dbReference type="NCBI Taxonomy" id="357466"/>
    <lineage>
        <taxon>Eukaryota</taxon>
        <taxon>Viridiplantae</taxon>
        <taxon>Streptophyta</taxon>
        <taxon>Embryophyta</taxon>
        <taxon>Tracheophyta</taxon>
        <taxon>Spermatophyta</taxon>
        <taxon>Magnoliopsida</taxon>
        <taxon>Ranunculales</taxon>
        <taxon>Papaveraceae</taxon>
        <taxon>Papaveroideae</taxon>
        <taxon>Papaver</taxon>
    </lineage>
</organism>
<dbReference type="GO" id="GO:0008270">
    <property type="term" value="F:zinc ion binding"/>
    <property type="evidence" value="ECO:0007669"/>
    <property type="project" value="InterPro"/>
</dbReference>
<name>A0AAD4TI71_9MAGN</name>
<feature type="repeat" description="PPR" evidence="2">
    <location>
        <begin position="319"/>
        <end position="353"/>
    </location>
</feature>
<evidence type="ECO:0000313" key="4">
    <source>
        <dbReference type="EMBL" id="KAI3957425.1"/>
    </source>
</evidence>
<dbReference type="Gene3D" id="1.25.40.10">
    <property type="entry name" value="Tetratricopeptide repeat domain"/>
    <property type="match status" value="8"/>
</dbReference>
<proteinExistence type="predicted"/>
<feature type="repeat" description="PPR" evidence="2">
    <location>
        <begin position="455"/>
        <end position="489"/>
    </location>
</feature>
<dbReference type="PANTHER" id="PTHR24015:SF2034">
    <property type="entry name" value="PENTATRICOPEPTIDE REPEAT-CONTAINING PROTEIN-RELATED"/>
    <property type="match status" value="1"/>
</dbReference>
<dbReference type="Pfam" id="PF13041">
    <property type="entry name" value="PPR_2"/>
    <property type="match status" value="3"/>
</dbReference>
<dbReference type="InterPro" id="IPR046848">
    <property type="entry name" value="E_motif"/>
</dbReference>
<dbReference type="InterPro" id="IPR032867">
    <property type="entry name" value="DYW_dom"/>
</dbReference>
<feature type="repeat" description="PPR" evidence="2">
    <location>
        <begin position="625"/>
        <end position="655"/>
    </location>
</feature>
<evidence type="ECO:0000313" key="5">
    <source>
        <dbReference type="Proteomes" id="UP001202328"/>
    </source>
</evidence>
<reference evidence="4" key="1">
    <citation type="submission" date="2022-04" db="EMBL/GenBank/DDBJ databases">
        <title>A functionally conserved STORR gene fusion in Papaver species that diverged 16.8 million years ago.</title>
        <authorList>
            <person name="Catania T."/>
        </authorList>
    </citation>
    <scope>NUCLEOTIDE SEQUENCE</scope>
    <source>
        <strain evidence="4">S-188037</strain>
    </source>
</reference>
<evidence type="ECO:0000256" key="2">
    <source>
        <dbReference type="PROSITE-ProRule" id="PRU00708"/>
    </source>
</evidence>
<feature type="domain" description="DYW" evidence="3">
    <location>
        <begin position="975"/>
        <end position="1066"/>
    </location>
</feature>
<keyword evidence="5" id="KW-1185">Reference proteome</keyword>
<dbReference type="FunFam" id="1.25.40.10:FF:000425">
    <property type="entry name" value="Pentatricopeptide repeat-containing protein At3g26540"/>
    <property type="match status" value="1"/>
</dbReference>
<dbReference type="InterPro" id="IPR011990">
    <property type="entry name" value="TPR-like_helical_dom_sf"/>
</dbReference>
<dbReference type="EMBL" id="JAJJMB010001336">
    <property type="protein sequence ID" value="KAI3957425.1"/>
    <property type="molecule type" value="Genomic_DNA"/>
</dbReference>
<dbReference type="Pfam" id="PF14432">
    <property type="entry name" value="DYW_deaminase"/>
    <property type="match status" value="1"/>
</dbReference>
<keyword evidence="1" id="KW-0677">Repeat</keyword>
<dbReference type="AlphaFoldDB" id="A0AAD4TI71"/>
<gene>
    <name evidence="4" type="ORF">MKW98_003146</name>
</gene>
<dbReference type="PANTHER" id="PTHR24015">
    <property type="entry name" value="OS07G0578800 PROTEIN-RELATED"/>
    <property type="match status" value="1"/>
</dbReference>
<dbReference type="FunFam" id="1.25.40.10:FF:000031">
    <property type="entry name" value="Pentatricopeptide repeat-containing protein mitochondrial"/>
    <property type="match status" value="1"/>
</dbReference>
<dbReference type="InterPro" id="IPR046849">
    <property type="entry name" value="E2_motif"/>
</dbReference>
<feature type="repeat" description="PPR" evidence="2">
    <location>
        <begin position="657"/>
        <end position="691"/>
    </location>
</feature>
<comment type="caution">
    <text evidence="4">The sequence shown here is derived from an EMBL/GenBank/DDBJ whole genome shotgun (WGS) entry which is preliminary data.</text>
</comment>
<dbReference type="FunFam" id="1.25.40.10:FF:000285">
    <property type="entry name" value="Pentatricopeptide repeat-containing protein, chloroplastic"/>
    <property type="match status" value="1"/>
</dbReference>
<dbReference type="Proteomes" id="UP001202328">
    <property type="component" value="Unassembled WGS sequence"/>
</dbReference>
<dbReference type="Pfam" id="PF01535">
    <property type="entry name" value="PPR"/>
    <property type="match status" value="9"/>
</dbReference>
<dbReference type="PROSITE" id="PS51375">
    <property type="entry name" value="PPR"/>
    <property type="match status" value="8"/>
</dbReference>